<feature type="transmembrane region" description="Helical" evidence="1">
    <location>
        <begin position="21"/>
        <end position="43"/>
    </location>
</feature>
<gene>
    <name evidence="2" type="ORF">AWC27_02140</name>
</gene>
<feature type="transmembrane region" description="Helical" evidence="1">
    <location>
        <begin position="132"/>
        <end position="158"/>
    </location>
</feature>
<dbReference type="Proteomes" id="UP000193317">
    <property type="component" value="Unassembled WGS sequence"/>
</dbReference>
<evidence type="ECO:0000313" key="2">
    <source>
        <dbReference type="EMBL" id="ORX00032.1"/>
    </source>
</evidence>
<dbReference type="PANTHER" id="PTHR42305">
    <property type="entry name" value="MEMBRANE PROTEIN RV1733C-RELATED"/>
    <property type="match status" value="1"/>
</dbReference>
<protein>
    <submittedName>
        <fullName evidence="2">Uncharacterized protein</fullName>
    </submittedName>
</protein>
<name>A0A1X2EF22_MYCSZ</name>
<dbReference type="OrthoDB" id="4542680at2"/>
<organism evidence="2 3">
    <name type="scientific">Mycobacterium szulgai</name>
    <dbReference type="NCBI Taxonomy" id="1787"/>
    <lineage>
        <taxon>Bacteria</taxon>
        <taxon>Bacillati</taxon>
        <taxon>Actinomycetota</taxon>
        <taxon>Actinomycetes</taxon>
        <taxon>Mycobacteriales</taxon>
        <taxon>Mycobacteriaceae</taxon>
        <taxon>Mycobacterium</taxon>
    </lineage>
</organism>
<sequence length="178" mass="19109">MSTPRPHRRRLRTSDGFEVLIALWVAVVVLIGIPLAVTVGSTVHDSRSRFYSDQAQNRHAVTAVITSDKATHRELGDPQTVDVAARWVADGAVHEGVVSATRGVKAGDSVDIWVDENGYHVGLPHRTALDEAVAAALSTWLSVGAVAAVLLAGAWAVVERLRDSRLTLSVNGYRSFGH</sequence>
<evidence type="ECO:0000313" key="3">
    <source>
        <dbReference type="Proteomes" id="UP000193317"/>
    </source>
</evidence>
<proteinExistence type="predicted"/>
<keyword evidence="1" id="KW-0472">Membrane</keyword>
<dbReference type="EMBL" id="LQPW01000106">
    <property type="protein sequence ID" value="ORX00032.1"/>
    <property type="molecule type" value="Genomic_DNA"/>
</dbReference>
<keyword evidence="1" id="KW-1133">Transmembrane helix</keyword>
<comment type="caution">
    <text evidence="2">The sequence shown here is derived from an EMBL/GenBank/DDBJ whole genome shotgun (WGS) entry which is preliminary data.</text>
</comment>
<keyword evidence="3" id="KW-1185">Reference proteome</keyword>
<accession>A0A1X2EF22</accession>
<dbReference type="AlphaFoldDB" id="A0A1X2EF22"/>
<dbReference type="RefSeq" id="WP_085671223.1">
    <property type="nucleotide sequence ID" value="NZ_JACKRU010000035.1"/>
</dbReference>
<evidence type="ECO:0000256" key="1">
    <source>
        <dbReference type="SAM" id="Phobius"/>
    </source>
</evidence>
<reference evidence="2 3" key="1">
    <citation type="submission" date="2016-01" db="EMBL/GenBank/DDBJ databases">
        <title>The new phylogeny of the genus Mycobacterium.</title>
        <authorList>
            <person name="Tarcisio F."/>
            <person name="Conor M."/>
            <person name="Antonella G."/>
            <person name="Elisabetta G."/>
            <person name="Giulia F.S."/>
            <person name="Sara T."/>
            <person name="Anna F."/>
            <person name="Clotilde B."/>
            <person name="Roberto B."/>
            <person name="Veronica D.S."/>
            <person name="Fabio R."/>
            <person name="Monica P."/>
            <person name="Olivier J."/>
            <person name="Enrico T."/>
            <person name="Nicola S."/>
        </authorList>
    </citation>
    <scope>NUCLEOTIDE SEQUENCE [LARGE SCALE GENOMIC DNA]</scope>
    <source>
        <strain evidence="2 3">DSM 44166</strain>
    </source>
</reference>
<keyword evidence="1" id="KW-0812">Transmembrane</keyword>
<dbReference type="InterPro" id="IPR039708">
    <property type="entry name" value="MT1774/Rv1733c-like"/>
</dbReference>
<dbReference type="PANTHER" id="PTHR42305:SF1">
    <property type="entry name" value="MEMBRANE PROTEIN RV1733C-RELATED"/>
    <property type="match status" value="1"/>
</dbReference>